<proteinExistence type="predicted"/>
<organism evidence="2 3">
    <name type="scientific">Uabimicrobium amorphum</name>
    <dbReference type="NCBI Taxonomy" id="2596890"/>
    <lineage>
        <taxon>Bacteria</taxon>
        <taxon>Pseudomonadati</taxon>
        <taxon>Planctomycetota</taxon>
        <taxon>Candidatus Uabimicrobiia</taxon>
        <taxon>Candidatus Uabimicrobiales</taxon>
        <taxon>Candidatus Uabimicrobiaceae</taxon>
        <taxon>Candidatus Uabimicrobium</taxon>
    </lineage>
</organism>
<dbReference type="KEGG" id="uam:UABAM_00378"/>
<keyword evidence="3" id="KW-1185">Reference proteome</keyword>
<feature type="region of interest" description="Disordered" evidence="1">
    <location>
        <begin position="1"/>
        <end position="30"/>
    </location>
</feature>
<name>A0A5S9IK24_UABAM</name>
<gene>
    <name evidence="2" type="ORF">UABAM_00378</name>
</gene>
<reference evidence="2 3" key="1">
    <citation type="submission" date="2019-08" db="EMBL/GenBank/DDBJ databases">
        <title>Complete genome sequence of Candidatus Uab amorphum.</title>
        <authorList>
            <person name="Shiratori T."/>
            <person name="Suzuki S."/>
            <person name="Kakizawa Y."/>
            <person name="Ishida K."/>
        </authorList>
    </citation>
    <scope>NUCLEOTIDE SEQUENCE [LARGE SCALE GENOMIC DNA]</scope>
    <source>
        <strain evidence="2 3">SRT547</strain>
    </source>
</reference>
<accession>A0A5S9IK24</accession>
<evidence type="ECO:0000256" key="1">
    <source>
        <dbReference type="SAM" id="MobiDB-lite"/>
    </source>
</evidence>
<dbReference type="EMBL" id="AP019860">
    <property type="protein sequence ID" value="BBM82035.1"/>
    <property type="molecule type" value="Genomic_DNA"/>
</dbReference>
<evidence type="ECO:0000313" key="3">
    <source>
        <dbReference type="Proteomes" id="UP000326354"/>
    </source>
</evidence>
<evidence type="ECO:0000313" key="2">
    <source>
        <dbReference type="EMBL" id="BBM82035.1"/>
    </source>
</evidence>
<protein>
    <submittedName>
        <fullName evidence="2">Uncharacterized protein</fullName>
    </submittedName>
</protein>
<dbReference type="RefSeq" id="WP_151966293.1">
    <property type="nucleotide sequence ID" value="NZ_AP019860.1"/>
</dbReference>
<dbReference type="Proteomes" id="UP000326354">
    <property type="component" value="Chromosome"/>
</dbReference>
<sequence>MDNKKNTISQKQTADVSQKQQTLFDENTPDTSNLELDSYLKKNIPVAEVESIGNAEACKPFFQLFKELTRTNLNDFFIKMSVLLQLSSNKDKTSWTPQEMAHEFHWMRQEVRKRMIQQLSRSGWLVFNEGSYEITRFGKSILSVLSAMPKDENIEDALGANVSSFSLLEMSQDSSDPSSNLRMFINELVKIDEDIESTIASKSEYLIRKMNRQVRSQFDVAIKSREYLQNVRTESFRNYRLKQKIHEKLSQFHSRVSQVQRAQNDLVARKIILTDKSLTQHDVNSFLVNTNLQKLAEIGKDLIAHPIHVPDLVPALLVYETEWQFEKERPQDNRRGWTDEFEMANEAEDNIGENNQFLSFITEIDYTLSKNDSVALEKIVPAENWATSGFRFSMIAVLEHSELPKDMDIENGESVPKLQIQSFDDGLQLEVVKLNDFVTGVKEITKGVVTREQKE</sequence>
<dbReference type="AlphaFoldDB" id="A0A5S9IK24"/>